<dbReference type="InterPro" id="IPR007306">
    <property type="entry name" value="Rit1"/>
</dbReference>
<sequence>MQSNDVRDNTGVDTFSFLRKESLDIFNRLHSIGEDVAFVGQVRTAYPSIPLLPNLRCGSWYADPKISANSPAYFKSTDGHFNNWSFNLRRSNLHLLPLIMEGNGLILVDSTRSGKRIPDALSKTIPIWCAVINRALLILHPELTNDEAKSTWDVALYTPPSAVSRQEHSQIEQRLDDWAKSLANSSFCLPILPAPLRPVWITPGTTTYPELPTKKSSHNGFLPVVCLSASKQIEQGVERRSSGFSYVQGSGDDHELWGIGLTPEMFWAHHDELLEAQRHQLPELVSRVVSTQASLSKREASFPTPVTKVDGRLLICTISEVPEPTAQEKSEEGNVAYLILTPSANQEASSTILKSYIYLAPGKRGQTEFLQSILPKSMDFIRENLAQGRRVCVACESGKDYSVGVVLAALQSFFMDEGKLALLKPKSDDIQKDTSINQVDKNSIRTRLEWIIASRPQANPSRTTLKRVNEFLLTPSSFRVASSHRS</sequence>
<dbReference type="AlphaFoldDB" id="A0A409VMN2"/>
<evidence type="ECO:0000259" key="1">
    <source>
        <dbReference type="Pfam" id="PF04179"/>
    </source>
</evidence>
<evidence type="ECO:0008006" key="5">
    <source>
        <dbReference type="Google" id="ProtNLM"/>
    </source>
</evidence>
<dbReference type="OrthoDB" id="45256at2759"/>
<dbReference type="InterPro" id="IPR029021">
    <property type="entry name" value="Prot-tyrosine_phosphatase-like"/>
</dbReference>
<dbReference type="Pfam" id="PF17184">
    <property type="entry name" value="Rit1_C"/>
    <property type="match status" value="1"/>
</dbReference>
<dbReference type="Proteomes" id="UP000283269">
    <property type="component" value="Unassembled WGS sequence"/>
</dbReference>
<evidence type="ECO:0000259" key="2">
    <source>
        <dbReference type="Pfam" id="PF17184"/>
    </source>
</evidence>
<dbReference type="GO" id="GO:0019988">
    <property type="term" value="P:charged-tRNA amino acid modification"/>
    <property type="evidence" value="ECO:0007669"/>
    <property type="project" value="InterPro"/>
</dbReference>
<feature type="domain" description="Rit1 N-terminal" evidence="2">
    <location>
        <begin position="18"/>
        <end position="289"/>
    </location>
</feature>
<accession>A0A409VMN2</accession>
<dbReference type="InParanoid" id="A0A409VMN2"/>
<dbReference type="PIRSF" id="PIRSF007747">
    <property type="entry name" value="Ribosyl_Ptfrase"/>
    <property type="match status" value="1"/>
</dbReference>
<proteinExistence type="predicted"/>
<dbReference type="GO" id="GO:0043399">
    <property type="term" value="F:tRNA adenosine(64)-2'-O-ribosylphosphate transferase activity"/>
    <property type="evidence" value="ECO:0007669"/>
    <property type="project" value="InterPro"/>
</dbReference>
<name>A0A409VMN2_PSICY</name>
<dbReference type="STRING" id="93625.A0A409VMN2"/>
<dbReference type="PANTHER" id="PTHR31811">
    <property type="entry name" value="TRNA A64-2'-O-RIBOSYLPHOSPHATE TRANSFERASE"/>
    <property type="match status" value="1"/>
</dbReference>
<dbReference type="EMBL" id="NHYD01003973">
    <property type="protein sequence ID" value="PPQ67514.1"/>
    <property type="molecule type" value="Genomic_DNA"/>
</dbReference>
<dbReference type="PANTHER" id="PTHR31811:SF0">
    <property type="entry name" value="TRNA A64-2'-O-RIBOSYLPHOSPHATE TRANSFERASE"/>
    <property type="match status" value="1"/>
</dbReference>
<dbReference type="GO" id="GO:0005737">
    <property type="term" value="C:cytoplasm"/>
    <property type="evidence" value="ECO:0007669"/>
    <property type="project" value="TreeGrafter"/>
</dbReference>
<dbReference type="Pfam" id="PF04179">
    <property type="entry name" value="Init_tRNA_PT"/>
    <property type="match status" value="1"/>
</dbReference>
<dbReference type="InterPro" id="IPR033421">
    <property type="entry name" value="Rit1_DUSP-like"/>
</dbReference>
<organism evidence="3 4">
    <name type="scientific">Psilocybe cyanescens</name>
    <dbReference type="NCBI Taxonomy" id="93625"/>
    <lineage>
        <taxon>Eukaryota</taxon>
        <taxon>Fungi</taxon>
        <taxon>Dikarya</taxon>
        <taxon>Basidiomycota</taxon>
        <taxon>Agaricomycotina</taxon>
        <taxon>Agaricomycetes</taxon>
        <taxon>Agaricomycetidae</taxon>
        <taxon>Agaricales</taxon>
        <taxon>Agaricineae</taxon>
        <taxon>Strophariaceae</taxon>
        <taxon>Psilocybe</taxon>
    </lineage>
</organism>
<comment type="caution">
    <text evidence="3">The sequence shown here is derived from an EMBL/GenBank/DDBJ whole genome shotgun (WGS) entry which is preliminary data.</text>
</comment>
<evidence type="ECO:0000313" key="3">
    <source>
        <dbReference type="EMBL" id="PPQ67514.1"/>
    </source>
</evidence>
<dbReference type="FunCoup" id="A0A409VMN2">
    <property type="interactions" value="18"/>
</dbReference>
<reference evidence="3 4" key="1">
    <citation type="journal article" date="2018" name="Evol. Lett.">
        <title>Horizontal gene cluster transfer increased hallucinogenic mushroom diversity.</title>
        <authorList>
            <person name="Reynolds H.T."/>
            <person name="Vijayakumar V."/>
            <person name="Gluck-Thaler E."/>
            <person name="Korotkin H.B."/>
            <person name="Matheny P.B."/>
            <person name="Slot J.C."/>
        </authorList>
    </citation>
    <scope>NUCLEOTIDE SEQUENCE [LARGE SCALE GENOMIC DNA]</scope>
    <source>
        <strain evidence="3 4">2631</strain>
    </source>
</reference>
<dbReference type="Gene3D" id="3.90.190.10">
    <property type="entry name" value="Protein tyrosine phosphatase superfamily"/>
    <property type="match status" value="1"/>
</dbReference>
<evidence type="ECO:0000313" key="4">
    <source>
        <dbReference type="Proteomes" id="UP000283269"/>
    </source>
</evidence>
<feature type="domain" description="Rit1 DUSP-like" evidence="1">
    <location>
        <begin position="359"/>
        <end position="472"/>
    </location>
</feature>
<protein>
    <recommendedName>
        <fullName evidence="5">Initiator tRNA phosphoribosyl transferase</fullName>
    </recommendedName>
</protein>
<keyword evidence="4" id="KW-1185">Reference proteome</keyword>
<dbReference type="InterPro" id="IPR033449">
    <property type="entry name" value="Rit1_N"/>
</dbReference>
<gene>
    <name evidence="3" type="ORF">CVT25_006055</name>
</gene>